<dbReference type="GO" id="GO:0007005">
    <property type="term" value="P:mitochondrion organization"/>
    <property type="evidence" value="ECO:0007669"/>
    <property type="project" value="TreeGrafter"/>
</dbReference>
<dbReference type="PANTHER" id="PTHR16166:SF141">
    <property type="entry name" value="INTERMEMBRANE LIPID TRANSFER PROTEIN VPS13D"/>
    <property type="match status" value="1"/>
</dbReference>
<evidence type="ECO:0000256" key="1">
    <source>
        <dbReference type="SAM" id="MobiDB-lite"/>
    </source>
</evidence>
<reference evidence="3 4" key="1">
    <citation type="submission" date="2024-05" db="EMBL/GenBank/DDBJ databases">
        <authorList>
            <person name="Wallberg A."/>
        </authorList>
    </citation>
    <scope>NUCLEOTIDE SEQUENCE [LARGE SCALE GENOMIC DNA]</scope>
</reference>
<accession>A0AAV2QI32</accession>
<feature type="non-terminal residue" evidence="3">
    <location>
        <position position="1"/>
    </location>
</feature>
<feature type="compositionally biased region" description="Basic residues" evidence="1">
    <location>
        <begin position="349"/>
        <end position="366"/>
    </location>
</feature>
<dbReference type="PANTHER" id="PTHR16166">
    <property type="entry name" value="VACUOLAR PROTEIN SORTING-ASSOCIATED PROTEIN VPS13"/>
    <property type="match status" value="1"/>
</dbReference>
<evidence type="ECO:0000313" key="3">
    <source>
        <dbReference type="EMBL" id="CAL4081883.1"/>
    </source>
</evidence>
<name>A0AAV2QI32_MEGNR</name>
<dbReference type="GO" id="GO:0045053">
    <property type="term" value="P:protein retention in Golgi apparatus"/>
    <property type="evidence" value="ECO:0007669"/>
    <property type="project" value="TreeGrafter"/>
</dbReference>
<proteinExistence type="predicted"/>
<dbReference type="Pfam" id="PF25033">
    <property type="entry name" value="VPS13_M"/>
    <property type="match status" value="1"/>
</dbReference>
<gene>
    <name evidence="3" type="ORF">MNOR_LOCUS11653</name>
</gene>
<feature type="domain" description="VPS13-like middle region" evidence="2">
    <location>
        <begin position="274"/>
        <end position="510"/>
    </location>
</feature>
<dbReference type="Proteomes" id="UP001497623">
    <property type="component" value="Unassembled WGS sequence"/>
</dbReference>
<dbReference type="EMBL" id="CAXKWB010006179">
    <property type="protein sequence ID" value="CAL4081883.1"/>
    <property type="molecule type" value="Genomic_DNA"/>
</dbReference>
<feature type="region of interest" description="Disordered" evidence="1">
    <location>
        <begin position="1"/>
        <end position="28"/>
    </location>
</feature>
<feature type="non-terminal residue" evidence="3">
    <location>
        <position position="523"/>
    </location>
</feature>
<feature type="region of interest" description="Disordered" evidence="1">
    <location>
        <begin position="338"/>
        <end position="367"/>
    </location>
</feature>
<dbReference type="InterPro" id="IPR026847">
    <property type="entry name" value="VPS13"/>
</dbReference>
<feature type="compositionally biased region" description="Polar residues" evidence="1">
    <location>
        <begin position="1"/>
        <end position="11"/>
    </location>
</feature>
<sequence length="523" mass="59031">GNVGCSATANKSPCTPPPSPTPEDQQQYHHHLLDPPHQQHHSTLVNITISTIDKRSPDFYSKYDGTNRYVDVDFNSLVTVINIPSWVMVVDFFTMDQDHSEPSEQATAAVTPEANIPACKASSEELNTIMEIQVKSLTLILNKPECELARARVSQVLVRSVGSEGNLTLTGRLGSLSLVDCTPVHGNLYRERFLTYGNEAMTFQVFRFGRYMWHRFKDFPPKSAIRNSPILNDFPPKSAIKSPEFLEIRYKFLKDIMSKWRATSQGIKVSDFSRGSRVSLDISAGSPVIFLPMSGYSENLIVADLGSLTITNKFLWAGTKGTISQVQRQDLKDRLMISGKSQQRTASSSRHHSASHRSRSRSHSRHRDASLFLSDSEAEVDSFNPSHKCLLDVMYIDLVNMDLYTSIRTSLRKMPTKTAFKSQEQCDVDRVEWVFGSYRIERQGCSLLKDKCALKLQVERNLDSMICHSVPDMSVHGMLSKVHATVNLSQYKIIRGLLMYNLGEQLPQPQVPMYPYQQANDQD</sequence>
<dbReference type="GO" id="GO:0006623">
    <property type="term" value="P:protein targeting to vacuole"/>
    <property type="evidence" value="ECO:0007669"/>
    <property type="project" value="TreeGrafter"/>
</dbReference>
<organism evidence="3 4">
    <name type="scientific">Meganyctiphanes norvegica</name>
    <name type="common">Northern krill</name>
    <name type="synonym">Thysanopoda norvegica</name>
    <dbReference type="NCBI Taxonomy" id="48144"/>
    <lineage>
        <taxon>Eukaryota</taxon>
        <taxon>Metazoa</taxon>
        <taxon>Ecdysozoa</taxon>
        <taxon>Arthropoda</taxon>
        <taxon>Crustacea</taxon>
        <taxon>Multicrustacea</taxon>
        <taxon>Malacostraca</taxon>
        <taxon>Eumalacostraca</taxon>
        <taxon>Eucarida</taxon>
        <taxon>Euphausiacea</taxon>
        <taxon>Euphausiidae</taxon>
        <taxon>Meganyctiphanes</taxon>
    </lineage>
</organism>
<keyword evidence="4" id="KW-1185">Reference proteome</keyword>
<evidence type="ECO:0000259" key="2">
    <source>
        <dbReference type="Pfam" id="PF25033"/>
    </source>
</evidence>
<protein>
    <recommendedName>
        <fullName evidence="2">VPS13-like middle region domain-containing protein</fullName>
    </recommendedName>
</protein>
<dbReference type="InterPro" id="IPR056747">
    <property type="entry name" value="VPS13-like_M"/>
</dbReference>
<dbReference type="AlphaFoldDB" id="A0AAV2QI32"/>
<comment type="caution">
    <text evidence="3">The sequence shown here is derived from an EMBL/GenBank/DDBJ whole genome shotgun (WGS) entry which is preliminary data.</text>
</comment>
<evidence type="ECO:0000313" key="4">
    <source>
        <dbReference type="Proteomes" id="UP001497623"/>
    </source>
</evidence>